<feature type="transmembrane region" description="Helical" evidence="1">
    <location>
        <begin position="39"/>
        <end position="56"/>
    </location>
</feature>
<feature type="transmembrane region" description="Helical" evidence="1">
    <location>
        <begin position="63"/>
        <end position="82"/>
    </location>
</feature>
<keyword evidence="1" id="KW-0812">Transmembrane</keyword>
<evidence type="ECO:0000256" key="1">
    <source>
        <dbReference type="SAM" id="Phobius"/>
    </source>
</evidence>
<dbReference type="EMBL" id="BMIK01000016">
    <property type="protein sequence ID" value="GGC41220.1"/>
    <property type="molecule type" value="Genomic_DNA"/>
</dbReference>
<protein>
    <submittedName>
        <fullName evidence="2">Uncharacterized protein</fullName>
    </submittedName>
</protein>
<proteinExistence type="predicted"/>
<evidence type="ECO:0000313" key="3">
    <source>
        <dbReference type="Proteomes" id="UP000597338"/>
    </source>
</evidence>
<evidence type="ECO:0000313" key="2">
    <source>
        <dbReference type="EMBL" id="GGC41220.1"/>
    </source>
</evidence>
<feature type="transmembrane region" description="Helical" evidence="1">
    <location>
        <begin position="94"/>
        <end position="115"/>
    </location>
</feature>
<comment type="caution">
    <text evidence="2">The sequence shown here is derived from an EMBL/GenBank/DDBJ whole genome shotgun (WGS) entry which is preliminary data.</text>
</comment>
<accession>A0ABQ1MLZ2</accession>
<dbReference type="Proteomes" id="UP000597338">
    <property type="component" value="Unassembled WGS sequence"/>
</dbReference>
<organism evidence="2 3">
    <name type="scientific">Parapedobacter defluvii</name>
    <dbReference type="NCBI Taxonomy" id="2045106"/>
    <lineage>
        <taxon>Bacteria</taxon>
        <taxon>Pseudomonadati</taxon>
        <taxon>Bacteroidota</taxon>
        <taxon>Sphingobacteriia</taxon>
        <taxon>Sphingobacteriales</taxon>
        <taxon>Sphingobacteriaceae</taxon>
        <taxon>Parapedobacter</taxon>
    </lineage>
</organism>
<keyword evidence="1" id="KW-0472">Membrane</keyword>
<dbReference type="RefSeq" id="WP_188752913.1">
    <property type="nucleotide sequence ID" value="NZ_BMIK01000016.1"/>
</dbReference>
<reference evidence="3" key="1">
    <citation type="journal article" date="2019" name="Int. J. Syst. Evol. Microbiol.">
        <title>The Global Catalogue of Microorganisms (GCM) 10K type strain sequencing project: providing services to taxonomists for standard genome sequencing and annotation.</title>
        <authorList>
            <consortium name="The Broad Institute Genomics Platform"/>
            <consortium name="The Broad Institute Genome Sequencing Center for Infectious Disease"/>
            <person name="Wu L."/>
            <person name="Ma J."/>
        </authorList>
    </citation>
    <scope>NUCLEOTIDE SEQUENCE [LARGE SCALE GENOMIC DNA]</scope>
    <source>
        <strain evidence="3">CGMCC 1.15342</strain>
    </source>
</reference>
<name>A0ABQ1MLZ2_9SPHI</name>
<gene>
    <name evidence="2" type="ORF">GCM10011386_36610</name>
</gene>
<sequence length="131" mass="14515">MNASKIRKVLPYTLEILLLGTAVVCFIGEWIGASSFTSFSGMMVFGILVIAILLIWKNKYLALSIAILLGGASAYFLLALLSEFHEFPAENQERWQMLLIGIAIFGSLLAASLIMPKKYFASYRSLICQMP</sequence>
<keyword evidence="3" id="KW-1185">Reference proteome</keyword>
<keyword evidence="1" id="KW-1133">Transmembrane helix</keyword>
<feature type="transmembrane region" description="Helical" evidence="1">
    <location>
        <begin position="12"/>
        <end position="33"/>
    </location>
</feature>